<dbReference type="Gene3D" id="3.20.20.140">
    <property type="entry name" value="Metal-dependent hydrolases"/>
    <property type="match status" value="1"/>
</dbReference>
<gene>
    <name evidence="3" type="ORF">GCM10009768_13630</name>
</gene>
<dbReference type="PANTHER" id="PTHR43794:SF11">
    <property type="entry name" value="AMIDOHYDROLASE-RELATED DOMAIN-CONTAINING PROTEIN"/>
    <property type="match status" value="1"/>
</dbReference>
<dbReference type="Proteomes" id="UP001500851">
    <property type="component" value="Unassembled WGS sequence"/>
</dbReference>
<comment type="caution">
    <text evidence="3">The sequence shown here is derived from an EMBL/GenBank/DDBJ whole genome shotgun (WGS) entry which is preliminary data.</text>
</comment>
<keyword evidence="4" id="KW-1185">Reference proteome</keyword>
<evidence type="ECO:0000256" key="1">
    <source>
        <dbReference type="ARBA" id="ARBA00022801"/>
    </source>
</evidence>
<dbReference type="PANTHER" id="PTHR43794">
    <property type="entry name" value="AMINOHYDROLASE SSNA-RELATED"/>
    <property type="match status" value="1"/>
</dbReference>
<reference evidence="3 4" key="1">
    <citation type="journal article" date="2019" name="Int. J. Syst. Evol. Microbiol.">
        <title>The Global Catalogue of Microorganisms (GCM) 10K type strain sequencing project: providing services to taxonomists for standard genome sequencing and annotation.</title>
        <authorList>
            <consortium name="The Broad Institute Genomics Platform"/>
            <consortium name="The Broad Institute Genome Sequencing Center for Infectious Disease"/>
            <person name="Wu L."/>
            <person name="Ma J."/>
        </authorList>
    </citation>
    <scope>NUCLEOTIDE SEQUENCE [LARGE SCALE GENOMIC DNA]</scope>
    <source>
        <strain evidence="3 4">JCM 14736</strain>
    </source>
</reference>
<feature type="domain" description="Amidohydrolase-related" evidence="2">
    <location>
        <begin position="88"/>
        <end position="448"/>
    </location>
</feature>
<evidence type="ECO:0000313" key="4">
    <source>
        <dbReference type="Proteomes" id="UP001500851"/>
    </source>
</evidence>
<dbReference type="SUPFAM" id="SSF51556">
    <property type="entry name" value="Metallo-dependent hydrolases"/>
    <property type="match status" value="1"/>
</dbReference>
<proteinExistence type="predicted"/>
<accession>A0ABN2LHD3</accession>
<evidence type="ECO:0000313" key="3">
    <source>
        <dbReference type="EMBL" id="GAA1786010.1"/>
    </source>
</evidence>
<dbReference type="InterPro" id="IPR032466">
    <property type="entry name" value="Metal_Hydrolase"/>
</dbReference>
<organism evidence="3 4">
    <name type="scientific">Leucobacter iarius</name>
    <dbReference type="NCBI Taxonomy" id="333963"/>
    <lineage>
        <taxon>Bacteria</taxon>
        <taxon>Bacillati</taxon>
        <taxon>Actinomycetota</taxon>
        <taxon>Actinomycetes</taxon>
        <taxon>Micrococcales</taxon>
        <taxon>Microbacteriaceae</taxon>
        <taxon>Leucobacter</taxon>
    </lineage>
</organism>
<evidence type="ECO:0000259" key="2">
    <source>
        <dbReference type="Pfam" id="PF01979"/>
    </source>
</evidence>
<dbReference type="InterPro" id="IPR050287">
    <property type="entry name" value="MTA/SAH_deaminase"/>
</dbReference>
<dbReference type="Pfam" id="PF01979">
    <property type="entry name" value="Amidohydro_1"/>
    <property type="match status" value="1"/>
</dbReference>
<dbReference type="EMBL" id="BAAAOB010000001">
    <property type="protein sequence ID" value="GAA1786010.1"/>
    <property type="molecule type" value="Genomic_DNA"/>
</dbReference>
<name>A0ABN2LHD3_9MICO</name>
<dbReference type="SUPFAM" id="SSF51338">
    <property type="entry name" value="Composite domain of metallo-dependent hydrolases"/>
    <property type="match status" value="1"/>
</dbReference>
<dbReference type="InterPro" id="IPR011059">
    <property type="entry name" value="Metal-dep_hydrolase_composite"/>
</dbReference>
<sequence>MACAPLPLRRLNRAGPAAGHTLDTVTAAPEIVVHSADLVLPVTSPRIRDGAVAVRDGRILHVGDRRWVLDALAERGAAFREEHWTGAIAPGLVNAHTHLQYTRMTEVAERHYTGFDDWGDAFDVAYEAGDHDWAGAAADGARMSLAAGVTAAADVVTDEPALSALHDAGMHGIAYWEVYGASNEDWTPEARDEVLERIRRIPTPPGAGVSPHAPYSLDVQPLLELPDLVREEGLRLHIHLAEAHMERERGTGTPGHETWPELGADSFRALRSRGIGVSSTQFVDHLGVLGPDCHIAHGVYVSAADRALLRARGTSVALCPRSNEIIGLDMPPVADYLREGNAVAVGTDSLSSSPSLDPLADVALLYRVARQQGYADRDLHQRLFSAVTLGGATALGLHVGKRRIGQLGVGALADLALFDIDARDPDAALAQLVEDGAGRCARTIVAGEERYAAS</sequence>
<protein>
    <submittedName>
        <fullName evidence="3">Amidohydrolase family protein</fullName>
    </submittedName>
</protein>
<dbReference type="InterPro" id="IPR006680">
    <property type="entry name" value="Amidohydro-rel"/>
</dbReference>
<keyword evidence="1" id="KW-0378">Hydrolase</keyword>